<reference evidence="4 5" key="1">
    <citation type="submission" date="2014-12" db="EMBL/GenBank/DDBJ databases">
        <title>Mercury Reductase activity and rhizosphere competence traits in the genome of root associated Photobacterium halotolerans MELD1.</title>
        <authorList>
            <person name="Mathew D.C."/>
            <person name="Huang C.-C."/>
        </authorList>
    </citation>
    <scope>NUCLEOTIDE SEQUENCE [LARGE SCALE GENOMIC DNA]</scope>
    <source>
        <strain evidence="4 5">MELD1</strain>
    </source>
</reference>
<dbReference type="Gene3D" id="3.40.30.10">
    <property type="entry name" value="Glutaredoxin"/>
    <property type="match status" value="1"/>
</dbReference>
<feature type="binding site" evidence="2">
    <location>
        <position position="66"/>
    </location>
    <ligand>
        <name>Cu cation</name>
        <dbReference type="ChEBI" id="CHEBI:23378"/>
    </ligand>
</feature>
<feature type="binding site" evidence="2">
    <location>
        <position position="157"/>
    </location>
    <ligand>
        <name>Cu cation</name>
        <dbReference type="ChEBI" id="CHEBI:23378"/>
    </ligand>
</feature>
<comment type="caution">
    <text evidence="4">The sequence shown here is derived from an EMBL/GenBank/DDBJ whole genome shotgun (WGS) entry which is preliminary data.</text>
</comment>
<evidence type="ECO:0000313" key="5">
    <source>
        <dbReference type="Proteomes" id="UP000033633"/>
    </source>
</evidence>
<dbReference type="PATRIC" id="fig|265726.11.peg.923"/>
<keyword evidence="2" id="KW-0479">Metal-binding</keyword>
<evidence type="ECO:0000256" key="2">
    <source>
        <dbReference type="PIRSR" id="PIRSR603782-1"/>
    </source>
</evidence>
<feature type="binding site" evidence="2">
    <location>
        <position position="70"/>
    </location>
    <ligand>
        <name>Cu cation</name>
        <dbReference type="ChEBI" id="CHEBI:23378"/>
    </ligand>
</feature>
<dbReference type="InterPro" id="IPR036249">
    <property type="entry name" value="Thioredoxin-like_sf"/>
</dbReference>
<organism evidence="4 5">
    <name type="scientific">Photobacterium halotolerans</name>
    <dbReference type="NCBI Taxonomy" id="265726"/>
    <lineage>
        <taxon>Bacteria</taxon>
        <taxon>Pseudomonadati</taxon>
        <taxon>Pseudomonadota</taxon>
        <taxon>Gammaproteobacteria</taxon>
        <taxon>Vibrionales</taxon>
        <taxon>Vibrionaceae</taxon>
        <taxon>Photobacterium</taxon>
    </lineage>
</organism>
<dbReference type="GO" id="GO:0046872">
    <property type="term" value="F:metal ion binding"/>
    <property type="evidence" value="ECO:0007669"/>
    <property type="project" value="UniProtKB-KW"/>
</dbReference>
<dbReference type="OrthoDB" id="9790194at2"/>
<dbReference type="RefSeq" id="WP_046221154.1">
    <property type="nucleotide sequence ID" value="NZ_JWYV01000011.1"/>
</dbReference>
<dbReference type="EMBL" id="JWYV01000011">
    <property type="protein sequence ID" value="KKC99374.1"/>
    <property type="molecule type" value="Genomic_DNA"/>
</dbReference>
<dbReference type="SUPFAM" id="SSF52833">
    <property type="entry name" value="Thioredoxin-like"/>
    <property type="match status" value="1"/>
</dbReference>
<dbReference type="PANTHER" id="PTHR12151">
    <property type="entry name" value="ELECTRON TRANSPORT PROTIN SCO1/SENC FAMILY MEMBER"/>
    <property type="match status" value="1"/>
</dbReference>
<accession>A0A0F5VD05</accession>
<sequence>MKIQWIILAVALIAGLATRYFVDRHDVSVAEAEQSSGQLESGKASVDLFNTSDNRLRVVYFGFTHCPDVCPTSLAILGAALKAITPDTLNKVWPVFITLDPERDTPEKSAQYAQYFHQNITGMTGTMEQTQLLAKKYGVLFMKTKQEDSALEYSVDHSSYFYLLKPDGTLLEKVPHTLNPNILVDAIDRNERLLIEN</sequence>
<gene>
    <name evidence="4" type="ORF">KY46_13460</name>
</gene>
<dbReference type="STRING" id="265726.KY46_13460"/>
<dbReference type="CDD" id="cd02968">
    <property type="entry name" value="SCO"/>
    <property type="match status" value="1"/>
</dbReference>
<dbReference type="AlphaFoldDB" id="A0A0F5VD05"/>
<dbReference type="PANTHER" id="PTHR12151:SF25">
    <property type="entry name" value="LINALOOL DEHYDRATASE_ISOMERASE DOMAIN-CONTAINING PROTEIN"/>
    <property type="match status" value="1"/>
</dbReference>
<dbReference type="Pfam" id="PF02630">
    <property type="entry name" value="SCO1-SenC"/>
    <property type="match status" value="1"/>
</dbReference>
<keyword evidence="5" id="KW-1185">Reference proteome</keyword>
<protein>
    <submittedName>
        <fullName evidence="4">Photosynthetic protein synthase I</fullName>
    </submittedName>
</protein>
<dbReference type="Proteomes" id="UP000033633">
    <property type="component" value="Unassembled WGS sequence"/>
</dbReference>
<comment type="similarity">
    <text evidence="1">Belongs to the SCO1/2 family.</text>
</comment>
<name>A0A0F5VD05_9GAMM</name>
<evidence type="ECO:0000256" key="3">
    <source>
        <dbReference type="PIRSR" id="PIRSR603782-2"/>
    </source>
</evidence>
<proteinExistence type="inferred from homology"/>
<dbReference type="InterPro" id="IPR003782">
    <property type="entry name" value="SCO1/SenC"/>
</dbReference>
<evidence type="ECO:0000313" key="4">
    <source>
        <dbReference type="EMBL" id="KKC99374.1"/>
    </source>
</evidence>
<keyword evidence="2" id="KW-0186">Copper</keyword>
<dbReference type="FunFam" id="3.40.30.10:FF:000013">
    <property type="entry name" value="Blast:Protein SCO1 homolog, mitochondrial"/>
    <property type="match status" value="1"/>
</dbReference>
<feature type="disulfide bond" description="Redox-active" evidence="3">
    <location>
        <begin position="66"/>
        <end position="70"/>
    </location>
</feature>
<evidence type="ECO:0000256" key="1">
    <source>
        <dbReference type="ARBA" id="ARBA00010996"/>
    </source>
</evidence>
<keyword evidence="3" id="KW-1015">Disulfide bond</keyword>